<sequence length="218" mass="23512">MHRLLALLAIHGASAFLAPPAPAAARTIVFKKKDKDAGDADAEPVQINAMSKGTVVEFDLNKHTTLGVIDGHKVKAKGGLRYEIKTADGKLHAGVAPRDIHFSAPGAKNNLDEMLQVLDTEAPALVDPEVLEICYEVAAEEEKELGLQQIASLLDAGSGPVDIYRTFRVLSCELGKVFFQKAKGHTKHFNARAKKTVEAAKRSLCGQHGDEYGEFCLV</sequence>
<dbReference type="InterPro" id="IPR057324">
    <property type="entry name" value="WH_RNase_II"/>
</dbReference>
<feature type="signal peptide" evidence="1">
    <location>
        <begin position="1"/>
        <end position="25"/>
    </location>
</feature>
<protein>
    <recommendedName>
        <fullName evidence="2">Ribonuclease II winged helix domain-containing protein</fullName>
    </recommendedName>
</protein>
<dbReference type="AlphaFoldDB" id="A0A7S4A5M3"/>
<evidence type="ECO:0000256" key="1">
    <source>
        <dbReference type="SAM" id="SignalP"/>
    </source>
</evidence>
<dbReference type="EMBL" id="HBIW01022902">
    <property type="protein sequence ID" value="CAE0704307.1"/>
    <property type="molecule type" value="Transcribed_RNA"/>
</dbReference>
<reference evidence="4" key="2">
    <citation type="submission" date="2021-11" db="EMBL/GenBank/DDBJ databases">
        <authorList>
            <consortium name="Genoscope - CEA"/>
            <person name="William W."/>
        </authorList>
    </citation>
    <scope>NUCLEOTIDE SEQUENCE</scope>
</reference>
<organism evidence="3">
    <name type="scientific">Pelagomonas calceolata</name>
    <dbReference type="NCBI Taxonomy" id="35677"/>
    <lineage>
        <taxon>Eukaryota</taxon>
        <taxon>Sar</taxon>
        <taxon>Stramenopiles</taxon>
        <taxon>Ochrophyta</taxon>
        <taxon>Pelagophyceae</taxon>
        <taxon>Pelagomonadales</taxon>
        <taxon>Pelagomonadaceae</taxon>
        <taxon>Pelagomonas</taxon>
    </lineage>
</organism>
<feature type="domain" description="Ribonuclease II winged helix" evidence="2">
    <location>
        <begin position="121"/>
        <end position="195"/>
    </location>
</feature>
<dbReference type="Pfam" id="PF25255">
    <property type="entry name" value="WHD_RNase_II"/>
    <property type="match status" value="1"/>
</dbReference>
<dbReference type="OrthoDB" id="10566629at2759"/>
<dbReference type="EMBL" id="CAKKNE010000005">
    <property type="protein sequence ID" value="CAH0377470.1"/>
    <property type="molecule type" value="Genomic_DNA"/>
</dbReference>
<evidence type="ECO:0000259" key="2">
    <source>
        <dbReference type="Pfam" id="PF25255"/>
    </source>
</evidence>
<evidence type="ECO:0000313" key="3">
    <source>
        <dbReference type="EMBL" id="CAE0704307.1"/>
    </source>
</evidence>
<name>A0A7S4A5M3_9STRA</name>
<dbReference type="Proteomes" id="UP000789595">
    <property type="component" value="Unassembled WGS sequence"/>
</dbReference>
<proteinExistence type="predicted"/>
<evidence type="ECO:0000313" key="5">
    <source>
        <dbReference type="Proteomes" id="UP000789595"/>
    </source>
</evidence>
<accession>A0A7S4A5M3</accession>
<gene>
    <name evidence="3" type="ORF">PCAL00307_LOCUS19755</name>
    <name evidence="4" type="ORF">PECAL_5P20050</name>
</gene>
<reference evidence="3" key="1">
    <citation type="submission" date="2021-01" db="EMBL/GenBank/DDBJ databases">
        <authorList>
            <person name="Corre E."/>
            <person name="Pelletier E."/>
            <person name="Niang G."/>
            <person name="Scheremetjew M."/>
            <person name="Finn R."/>
            <person name="Kale V."/>
            <person name="Holt S."/>
            <person name="Cochrane G."/>
            <person name="Meng A."/>
            <person name="Brown T."/>
            <person name="Cohen L."/>
        </authorList>
    </citation>
    <scope>NUCLEOTIDE SEQUENCE</scope>
    <source>
        <strain evidence="3">CCMP1756</strain>
    </source>
</reference>
<keyword evidence="1" id="KW-0732">Signal</keyword>
<keyword evidence="5" id="KW-1185">Reference proteome</keyword>
<feature type="chain" id="PRO_5036212290" description="Ribonuclease II winged helix domain-containing protein" evidence="1">
    <location>
        <begin position="26"/>
        <end position="218"/>
    </location>
</feature>
<evidence type="ECO:0000313" key="4">
    <source>
        <dbReference type="EMBL" id="CAH0377470.1"/>
    </source>
</evidence>